<dbReference type="EMBL" id="CATKSN020000866">
    <property type="protein sequence ID" value="CAI9150466.1"/>
    <property type="molecule type" value="Genomic_DNA"/>
</dbReference>
<keyword evidence="1" id="KW-1133">Transmembrane helix</keyword>
<dbReference type="EMBL" id="CATKSN020000706">
    <property type="protein sequence ID" value="CAI9150166.1"/>
    <property type="molecule type" value="Genomic_DNA"/>
</dbReference>
<name>A0ABN8XS78_RANTA</name>
<proteinExistence type="predicted"/>
<evidence type="ECO:0000313" key="7">
    <source>
        <dbReference type="Proteomes" id="UP001176941"/>
    </source>
</evidence>
<keyword evidence="1" id="KW-0812">Transmembrane</keyword>
<protein>
    <submittedName>
        <fullName evidence="6">Uncharacterized protein</fullName>
    </submittedName>
</protein>
<feature type="transmembrane region" description="Helical" evidence="1">
    <location>
        <begin position="26"/>
        <end position="43"/>
    </location>
</feature>
<organism evidence="6 7">
    <name type="scientific">Rangifer tarandus platyrhynchus</name>
    <name type="common">Svalbard reindeer</name>
    <dbReference type="NCBI Taxonomy" id="3082113"/>
    <lineage>
        <taxon>Eukaryota</taxon>
        <taxon>Metazoa</taxon>
        <taxon>Chordata</taxon>
        <taxon>Craniata</taxon>
        <taxon>Vertebrata</taxon>
        <taxon>Euteleostomi</taxon>
        <taxon>Mammalia</taxon>
        <taxon>Eutheria</taxon>
        <taxon>Laurasiatheria</taxon>
        <taxon>Artiodactyla</taxon>
        <taxon>Ruminantia</taxon>
        <taxon>Pecora</taxon>
        <taxon>Cervidae</taxon>
        <taxon>Odocoileinae</taxon>
        <taxon>Rangifer</taxon>
    </lineage>
</organism>
<keyword evidence="7" id="KW-1185">Reference proteome</keyword>
<reference evidence="6 7" key="1">
    <citation type="submission" date="2023-04" db="EMBL/GenBank/DDBJ databases">
        <authorList>
            <consortium name="ELIXIR-Norway"/>
        </authorList>
    </citation>
    <scope>NUCLEOTIDE SEQUENCE [LARGE SCALE GENOMIC DNA]</scope>
</reference>
<gene>
    <name evidence="2" type="ORF">MRATA1EN1_LOCUS31784</name>
    <name evidence="3" type="ORF">MRATA1EN1_LOCUS31932</name>
    <name evidence="4" type="ORF">MRATA1EN1_LOCUS32014</name>
    <name evidence="5" type="ORF">MRATA1EN1_LOCUS32025</name>
    <name evidence="6" type="ORF">MRATA1EN1_LOCUS32084</name>
</gene>
<evidence type="ECO:0000313" key="2">
    <source>
        <dbReference type="EMBL" id="CAI9150166.1"/>
    </source>
</evidence>
<dbReference type="EMBL" id="CATKSN020000802">
    <property type="protein sequence ID" value="CAI9150396.1"/>
    <property type="molecule type" value="Genomic_DNA"/>
</dbReference>
<dbReference type="EMBL" id="CATKSN020000753">
    <property type="protein sequence ID" value="CAI9150314.1"/>
    <property type="molecule type" value="Genomic_DNA"/>
</dbReference>
<evidence type="ECO:0000313" key="6">
    <source>
        <dbReference type="EMBL" id="CAI9150466.1"/>
    </source>
</evidence>
<evidence type="ECO:0000256" key="1">
    <source>
        <dbReference type="SAM" id="Phobius"/>
    </source>
</evidence>
<evidence type="ECO:0000313" key="4">
    <source>
        <dbReference type="EMBL" id="CAI9150396.1"/>
    </source>
</evidence>
<comment type="caution">
    <text evidence="6">The sequence shown here is derived from an EMBL/GenBank/DDBJ whole genome shotgun (WGS) entry which is preliminary data.</text>
</comment>
<evidence type="ECO:0000313" key="5">
    <source>
        <dbReference type="EMBL" id="CAI9150407.1"/>
    </source>
</evidence>
<evidence type="ECO:0000313" key="3">
    <source>
        <dbReference type="EMBL" id="CAI9150314.1"/>
    </source>
</evidence>
<sequence>MILSRNIGWHFLHSHISMPMRAGHKVTPIATFIIITGFIYLWSTSYMPGTVLSISQALSLFQNLKRWAVFSSLFTDEETVAESSEDLPQSHAARKWQSWMSGFSCHVLDENLILPYLI</sequence>
<dbReference type="Proteomes" id="UP001176941">
    <property type="component" value="Unassembled WGS sequence"/>
</dbReference>
<dbReference type="EMBL" id="CATKSN020000815">
    <property type="protein sequence ID" value="CAI9150407.1"/>
    <property type="molecule type" value="Genomic_DNA"/>
</dbReference>
<accession>A0ABN8XS78</accession>
<keyword evidence="1" id="KW-0472">Membrane</keyword>